<feature type="transmembrane region" description="Helical" evidence="7">
    <location>
        <begin position="231"/>
        <end position="254"/>
    </location>
</feature>
<keyword evidence="6 7" id="KW-0472">Membrane</keyword>
<dbReference type="InterPro" id="IPR000515">
    <property type="entry name" value="MetI-like"/>
</dbReference>
<evidence type="ECO:0000256" key="6">
    <source>
        <dbReference type="ARBA" id="ARBA00023136"/>
    </source>
</evidence>
<organism evidence="10 11">
    <name type="scientific">Dactylosporangium fulvum</name>
    <dbReference type="NCBI Taxonomy" id="53359"/>
    <lineage>
        <taxon>Bacteria</taxon>
        <taxon>Bacillati</taxon>
        <taxon>Actinomycetota</taxon>
        <taxon>Actinomycetes</taxon>
        <taxon>Micromonosporales</taxon>
        <taxon>Micromonosporaceae</taxon>
        <taxon>Dactylosporangium</taxon>
    </lineage>
</organism>
<dbReference type="Proteomes" id="UP001059617">
    <property type="component" value="Chromosome"/>
</dbReference>
<evidence type="ECO:0000256" key="2">
    <source>
        <dbReference type="ARBA" id="ARBA00022448"/>
    </source>
</evidence>
<feature type="transmembrane region" description="Helical" evidence="7">
    <location>
        <begin position="170"/>
        <end position="189"/>
    </location>
</feature>
<keyword evidence="5 7" id="KW-1133">Transmembrane helix</keyword>
<name>A0ABY5W9Z3_9ACTN</name>
<accession>A0ABY5W9Z3</accession>
<dbReference type="Gene3D" id="1.10.3720.10">
    <property type="entry name" value="MetI-like"/>
    <property type="match status" value="1"/>
</dbReference>
<evidence type="ECO:0000259" key="9">
    <source>
        <dbReference type="PROSITE" id="PS50928"/>
    </source>
</evidence>
<reference evidence="10" key="2">
    <citation type="submission" date="2022-09" db="EMBL/GenBank/DDBJ databases">
        <title>Biosynthetic gene clusters of Dactylosporangioum fulvum.</title>
        <authorList>
            <person name="Caradec T."/>
        </authorList>
    </citation>
    <scope>NUCLEOTIDE SEQUENCE</scope>
    <source>
        <strain evidence="10">NRRL B-16292</strain>
    </source>
</reference>
<dbReference type="Pfam" id="PF00528">
    <property type="entry name" value="BPD_transp_1"/>
    <property type="match status" value="1"/>
</dbReference>
<feature type="region of interest" description="Disordered" evidence="8">
    <location>
        <begin position="1"/>
        <end position="39"/>
    </location>
</feature>
<feature type="domain" description="ABC transmembrane type-1" evidence="9">
    <location>
        <begin position="104"/>
        <end position="284"/>
    </location>
</feature>
<keyword evidence="4 7" id="KW-0812">Transmembrane</keyword>
<feature type="transmembrane region" description="Helical" evidence="7">
    <location>
        <begin position="266"/>
        <end position="287"/>
    </location>
</feature>
<keyword evidence="11" id="KW-1185">Reference proteome</keyword>
<evidence type="ECO:0000256" key="8">
    <source>
        <dbReference type="SAM" id="MobiDB-lite"/>
    </source>
</evidence>
<dbReference type="EMBL" id="CP073720">
    <property type="protein sequence ID" value="UWP86687.1"/>
    <property type="molecule type" value="Genomic_DNA"/>
</dbReference>
<evidence type="ECO:0000256" key="3">
    <source>
        <dbReference type="ARBA" id="ARBA00022475"/>
    </source>
</evidence>
<reference evidence="10" key="1">
    <citation type="submission" date="2021-04" db="EMBL/GenBank/DDBJ databases">
        <authorList>
            <person name="Hartkoorn R.C."/>
            <person name="Beaudoing E."/>
            <person name="Hot D."/>
        </authorList>
    </citation>
    <scope>NUCLEOTIDE SEQUENCE</scope>
    <source>
        <strain evidence="10">NRRL B-16292</strain>
    </source>
</reference>
<evidence type="ECO:0000256" key="1">
    <source>
        <dbReference type="ARBA" id="ARBA00004651"/>
    </source>
</evidence>
<comment type="similarity">
    <text evidence="7">Belongs to the binding-protein-dependent transport system permease family.</text>
</comment>
<evidence type="ECO:0000313" key="10">
    <source>
        <dbReference type="EMBL" id="UWP86687.1"/>
    </source>
</evidence>
<keyword evidence="3" id="KW-1003">Cell membrane</keyword>
<sequence>MADLTEARPPGATTGDPQTTGAPTTVPPKAGTGPAERPPASIRFGRSLLRFLRSRVSGWTLVALVIVVWQISSEIHFDPTISAPDRIAQTWLHEITQGELLPELGRTLRTMAIGFALAVPLGVGIGFLMGRSRIVWGLLEPTVEVLRLTPTTAILPIFVLFLGIGESMKIAVFLAAGIFPMIINSYAGARGVSKVLNETAQTYRLTWWQTQREIALPYATPFILVGMRQSLGISLVLAVVVGMLAGNDGIGLYILNAQQTFNINQLLAAVVTVAFVGYVLNSIFLLAERRTTRWRRVAIGE</sequence>
<feature type="transmembrane region" description="Helical" evidence="7">
    <location>
        <begin position="142"/>
        <end position="164"/>
    </location>
</feature>
<dbReference type="PANTHER" id="PTHR30151:SF0">
    <property type="entry name" value="ABC TRANSPORTER PERMEASE PROTEIN MJ0413-RELATED"/>
    <property type="match status" value="1"/>
</dbReference>
<gene>
    <name evidence="10" type="ORF">Dfulv_21590</name>
</gene>
<evidence type="ECO:0000256" key="5">
    <source>
        <dbReference type="ARBA" id="ARBA00022989"/>
    </source>
</evidence>
<proteinExistence type="inferred from homology"/>
<dbReference type="InterPro" id="IPR035906">
    <property type="entry name" value="MetI-like_sf"/>
</dbReference>
<protein>
    <submittedName>
        <fullName evidence="10">ABC transporter permease</fullName>
    </submittedName>
</protein>
<feature type="transmembrane region" description="Helical" evidence="7">
    <location>
        <begin position="56"/>
        <end position="72"/>
    </location>
</feature>
<dbReference type="SUPFAM" id="SSF161098">
    <property type="entry name" value="MetI-like"/>
    <property type="match status" value="1"/>
</dbReference>
<evidence type="ECO:0000313" key="11">
    <source>
        <dbReference type="Proteomes" id="UP001059617"/>
    </source>
</evidence>
<dbReference type="CDD" id="cd06261">
    <property type="entry name" value="TM_PBP2"/>
    <property type="match status" value="1"/>
</dbReference>
<evidence type="ECO:0000256" key="4">
    <source>
        <dbReference type="ARBA" id="ARBA00022692"/>
    </source>
</evidence>
<keyword evidence="2 7" id="KW-0813">Transport</keyword>
<feature type="transmembrane region" description="Helical" evidence="7">
    <location>
        <begin position="111"/>
        <end position="130"/>
    </location>
</feature>
<comment type="subcellular location">
    <subcellularLocation>
        <location evidence="1 7">Cell membrane</location>
        <topology evidence="1 7">Multi-pass membrane protein</topology>
    </subcellularLocation>
</comment>
<evidence type="ECO:0000256" key="7">
    <source>
        <dbReference type="RuleBase" id="RU363032"/>
    </source>
</evidence>
<dbReference type="RefSeq" id="WP_259866108.1">
    <property type="nucleotide sequence ID" value="NZ_BAAAST010000054.1"/>
</dbReference>
<dbReference type="PANTHER" id="PTHR30151">
    <property type="entry name" value="ALKANE SULFONATE ABC TRANSPORTER-RELATED, MEMBRANE SUBUNIT"/>
    <property type="match status" value="1"/>
</dbReference>
<dbReference type="PROSITE" id="PS50928">
    <property type="entry name" value="ABC_TM1"/>
    <property type="match status" value="1"/>
</dbReference>